<dbReference type="EMBL" id="JH668351">
    <property type="protein sequence ID" value="KAG6447953.1"/>
    <property type="molecule type" value="Genomic_DNA"/>
</dbReference>
<dbReference type="EMBL" id="JH668351">
    <property type="protein sequence ID" value="KAG6447944.1"/>
    <property type="molecule type" value="Genomic_DNA"/>
</dbReference>
<evidence type="ECO:0000256" key="6">
    <source>
        <dbReference type="ARBA" id="ARBA00023136"/>
    </source>
</evidence>
<dbReference type="EMBL" id="JH668351">
    <property type="protein sequence ID" value="KAG6447952.1"/>
    <property type="molecule type" value="Genomic_DNA"/>
</dbReference>
<keyword evidence="7" id="KW-0675">Receptor</keyword>
<dbReference type="EMBL" id="JH668351">
    <property type="protein sequence ID" value="KAG6447941.1"/>
    <property type="molecule type" value="Genomic_DNA"/>
</dbReference>
<protein>
    <submittedName>
        <fullName evidence="9">Uncharacterized protein</fullName>
    </submittedName>
</protein>
<evidence type="ECO:0000256" key="2">
    <source>
        <dbReference type="ARBA" id="ARBA00005327"/>
    </source>
</evidence>
<proteinExistence type="inferred from homology"/>
<keyword evidence="4 8" id="KW-0812">Transmembrane</keyword>
<dbReference type="EMBL" id="JH668351">
    <property type="protein sequence ID" value="KAG6447948.1"/>
    <property type="molecule type" value="Genomic_DNA"/>
</dbReference>
<keyword evidence="10" id="KW-1185">Reference proteome</keyword>
<keyword evidence="6 8" id="KW-0472">Membrane</keyword>
<evidence type="ECO:0000313" key="10">
    <source>
        <dbReference type="Proteomes" id="UP000791440"/>
    </source>
</evidence>
<dbReference type="EMBL" id="JH668351">
    <property type="protein sequence ID" value="KAG6447954.1"/>
    <property type="molecule type" value="Genomic_DNA"/>
</dbReference>
<feature type="transmembrane region" description="Helical" evidence="8">
    <location>
        <begin position="32"/>
        <end position="49"/>
    </location>
</feature>
<dbReference type="InterPro" id="IPR009318">
    <property type="entry name" value="Gustatory_rcpt"/>
</dbReference>
<evidence type="ECO:0000256" key="5">
    <source>
        <dbReference type="ARBA" id="ARBA00022989"/>
    </source>
</evidence>
<dbReference type="GO" id="GO:0033041">
    <property type="term" value="F:sweet taste receptor activity"/>
    <property type="evidence" value="ECO:0007669"/>
    <property type="project" value="TreeGrafter"/>
</dbReference>
<comment type="similarity">
    <text evidence="2">Belongs to the insect chemoreceptor superfamily. Gustatory receptor (GR) family. Gr5a subfamily.</text>
</comment>
<dbReference type="EMBL" id="JH668351">
    <property type="protein sequence ID" value="KAG6447950.1"/>
    <property type="molecule type" value="Genomic_DNA"/>
</dbReference>
<name>A0A921YYD1_MANSE</name>
<dbReference type="EMBL" id="JH668351">
    <property type="protein sequence ID" value="KAG6447945.1"/>
    <property type="molecule type" value="Genomic_DNA"/>
</dbReference>
<comment type="caution">
    <text evidence="9">The sequence shown here is derived from an EMBL/GenBank/DDBJ whole genome shotgun (WGS) entry which is preliminary data.</text>
</comment>
<dbReference type="EMBL" id="JH668351">
    <property type="protein sequence ID" value="KAG6447943.1"/>
    <property type="molecule type" value="Genomic_DNA"/>
</dbReference>
<dbReference type="PANTHER" id="PTHR21421">
    <property type="entry name" value="GUSTATORY RECEPTOR"/>
    <property type="match status" value="1"/>
</dbReference>
<dbReference type="PANTHER" id="PTHR21421:SF29">
    <property type="entry name" value="GUSTATORY RECEPTOR 5A FOR TREHALOSE-RELATED"/>
    <property type="match status" value="1"/>
</dbReference>
<dbReference type="EMBL" id="JH668351">
    <property type="protein sequence ID" value="KAG6447947.1"/>
    <property type="molecule type" value="Genomic_DNA"/>
</dbReference>
<gene>
    <name evidence="9" type="ORF">O3G_MSEX005266</name>
</gene>
<dbReference type="EMBL" id="JH668351">
    <property type="protein sequence ID" value="KAG6447951.1"/>
    <property type="molecule type" value="Genomic_DNA"/>
</dbReference>
<dbReference type="AlphaFoldDB" id="A0A921YYD1"/>
<dbReference type="Proteomes" id="UP000791440">
    <property type="component" value="Unassembled WGS sequence"/>
</dbReference>
<evidence type="ECO:0000313" key="9">
    <source>
        <dbReference type="EMBL" id="KAG6447944.1"/>
    </source>
</evidence>
<evidence type="ECO:0000256" key="4">
    <source>
        <dbReference type="ARBA" id="ARBA00022692"/>
    </source>
</evidence>
<comment type="subcellular location">
    <subcellularLocation>
        <location evidence="1">Cell membrane</location>
        <topology evidence="1">Multi-pass membrane protein</topology>
    </subcellularLocation>
</comment>
<dbReference type="EMBL" id="JH668351">
    <property type="protein sequence ID" value="KAG6447949.1"/>
    <property type="molecule type" value="Genomic_DNA"/>
</dbReference>
<evidence type="ECO:0000256" key="3">
    <source>
        <dbReference type="ARBA" id="ARBA00022475"/>
    </source>
</evidence>
<organism evidence="9 10">
    <name type="scientific">Manduca sexta</name>
    <name type="common">Tobacco hawkmoth</name>
    <name type="synonym">Tobacco hornworm</name>
    <dbReference type="NCBI Taxonomy" id="7130"/>
    <lineage>
        <taxon>Eukaryota</taxon>
        <taxon>Metazoa</taxon>
        <taxon>Ecdysozoa</taxon>
        <taxon>Arthropoda</taxon>
        <taxon>Hexapoda</taxon>
        <taxon>Insecta</taxon>
        <taxon>Pterygota</taxon>
        <taxon>Neoptera</taxon>
        <taxon>Endopterygota</taxon>
        <taxon>Lepidoptera</taxon>
        <taxon>Glossata</taxon>
        <taxon>Ditrysia</taxon>
        <taxon>Bombycoidea</taxon>
        <taxon>Sphingidae</taxon>
        <taxon>Sphinginae</taxon>
        <taxon>Sphingini</taxon>
        <taxon>Manduca</taxon>
    </lineage>
</organism>
<dbReference type="GO" id="GO:0005886">
    <property type="term" value="C:plasma membrane"/>
    <property type="evidence" value="ECO:0007669"/>
    <property type="project" value="UniProtKB-SubCell"/>
</dbReference>
<evidence type="ECO:0000256" key="8">
    <source>
        <dbReference type="SAM" id="Phobius"/>
    </source>
</evidence>
<keyword evidence="3" id="KW-1003">Cell membrane</keyword>
<keyword evidence="5 8" id="KW-1133">Transmembrane helix</keyword>
<evidence type="ECO:0000256" key="7">
    <source>
        <dbReference type="ARBA" id="ARBA00023170"/>
    </source>
</evidence>
<dbReference type="EMBL" id="JH668351">
    <property type="protein sequence ID" value="KAG6447940.1"/>
    <property type="molecule type" value="Genomic_DNA"/>
</dbReference>
<dbReference type="EMBL" id="JH668351">
    <property type="protein sequence ID" value="KAG6447946.1"/>
    <property type="molecule type" value="Genomic_DNA"/>
</dbReference>
<reference evidence="9" key="2">
    <citation type="submission" date="2020-12" db="EMBL/GenBank/DDBJ databases">
        <authorList>
            <person name="Kanost M."/>
        </authorList>
    </citation>
    <scope>NUCLEOTIDE SEQUENCE</scope>
</reference>
<sequence>MATVKKHVEVSDLKNTNEDGNQFLSFQEAMKIMLIYGQCLGLLPVSGIFEKDVTKMRPFGGYEASIYLIYTVAFIFSKFLAVSLITSDVHTSSMKAAPALYNIASSMYCEEIQRFLDQVHSDTVALSGFQFFYVTREIILSVVGTIVTYELVMLQFGS</sequence>
<dbReference type="EMBL" id="JH668351">
    <property type="protein sequence ID" value="KAG6447942.1"/>
    <property type="molecule type" value="Genomic_DNA"/>
</dbReference>
<evidence type="ECO:0000256" key="1">
    <source>
        <dbReference type="ARBA" id="ARBA00004651"/>
    </source>
</evidence>
<feature type="transmembrane region" description="Helical" evidence="8">
    <location>
        <begin position="64"/>
        <end position="85"/>
    </location>
</feature>
<reference evidence="9" key="1">
    <citation type="journal article" date="2016" name="Insect Biochem. Mol. Biol.">
        <title>Multifaceted biological insights from a draft genome sequence of the tobacco hornworm moth, Manduca sexta.</title>
        <authorList>
            <person name="Kanost M.R."/>
            <person name="Arrese E.L."/>
            <person name="Cao X."/>
            <person name="Chen Y.R."/>
            <person name="Chellapilla S."/>
            <person name="Goldsmith M.R."/>
            <person name="Grosse-Wilde E."/>
            <person name="Heckel D.G."/>
            <person name="Herndon N."/>
            <person name="Jiang H."/>
            <person name="Papanicolaou A."/>
            <person name="Qu J."/>
            <person name="Soulages J.L."/>
            <person name="Vogel H."/>
            <person name="Walters J."/>
            <person name="Waterhouse R.M."/>
            <person name="Ahn S.J."/>
            <person name="Almeida F.C."/>
            <person name="An C."/>
            <person name="Aqrawi P."/>
            <person name="Bretschneider A."/>
            <person name="Bryant W.B."/>
            <person name="Bucks S."/>
            <person name="Chao H."/>
            <person name="Chevignon G."/>
            <person name="Christen J.M."/>
            <person name="Clarke D.F."/>
            <person name="Dittmer N.T."/>
            <person name="Ferguson L.C.F."/>
            <person name="Garavelou S."/>
            <person name="Gordon K.H.J."/>
            <person name="Gunaratna R.T."/>
            <person name="Han Y."/>
            <person name="Hauser F."/>
            <person name="He Y."/>
            <person name="Heidel-Fischer H."/>
            <person name="Hirsh A."/>
            <person name="Hu Y."/>
            <person name="Jiang H."/>
            <person name="Kalra D."/>
            <person name="Klinner C."/>
            <person name="Konig C."/>
            <person name="Kovar C."/>
            <person name="Kroll A.R."/>
            <person name="Kuwar S.S."/>
            <person name="Lee S.L."/>
            <person name="Lehman R."/>
            <person name="Li K."/>
            <person name="Li Z."/>
            <person name="Liang H."/>
            <person name="Lovelace S."/>
            <person name="Lu Z."/>
            <person name="Mansfield J.H."/>
            <person name="McCulloch K.J."/>
            <person name="Mathew T."/>
            <person name="Morton B."/>
            <person name="Muzny D.M."/>
            <person name="Neunemann D."/>
            <person name="Ongeri F."/>
            <person name="Pauchet Y."/>
            <person name="Pu L.L."/>
            <person name="Pyrousis I."/>
            <person name="Rao X.J."/>
            <person name="Redding A."/>
            <person name="Roesel C."/>
            <person name="Sanchez-Gracia A."/>
            <person name="Schaack S."/>
            <person name="Shukla A."/>
            <person name="Tetreau G."/>
            <person name="Wang Y."/>
            <person name="Xiong G.H."/>
            <person name="Traut W."/>
            <person name="Walsh T.K."/>
            <person name="Worley K.C."/>
            <person name="Wu D."/>
            <person name="Wu W."/>
            <person name="Wu Y.Q."/>
            <person name="Zhang X."/>
            <person name="Zou Z."/>
            <person name="Zucker H."/>
            <person name="Briscoe A.D."/>
            <person name="Burmester T."/>
            <person name="Clem R.J."/>
            <person name="Feyereisen R."/>
            <person name="Grimmelikhuijzen C.J.P."/>
            <person name="Hamodrakas S.J."/>
            <person name="Hansson B.S."/>
            <person name="Huguet E."/>
            <person name="Jermiin L.S."/>
            <person name="Lan Q."/>
            <person name="Lehman H.K."/>
            <person name="Lorenzen M."/>
            <person name="Merzendorfer H."/>
            <person name="Michalopoulos I."/>
            <person name="Morton D.B."/>
            <person name="Muthukrishnan S."/>
            <person name="Oakeshott J.G."/>
            <person name="Palmer W."/>
            <person name="Park Y."/>
            <person name="Passarelli A.L."/>
            <person name="Rozas J."/>
            <person name="Schwartz L.M."/>
            <person name="Smith W."/>
            <person name="Southgate A."/>
            <person name="Vilcinskas A."/>
            <person name="Vogt R."/>
            <person name="Wang P."/>
            <person name="Werren J."/>
            <person name="Yu X.Q."/>
            <person name="Zhou J.J."/>
            <person name="Brown S.J."/>
            <person name="Scherer S.E."/>
            <person name="Richards S."/>
            <person name="Blissard G.W."/>
        </authorList>
    </citation>
    <scope>NUCLEOTIDE SEQUENCE</scope>
</reference>
<accession>A0A921YYD1</accession>
<dbReference type="Pfam" id="PF06151">
    <property type="entry name" value="Trehalose_recp"/>
    <property type="match status" value="1"/>
</dbReference>